<accession>A0ACC6KRD6</accession>
<gene>
    <name evidence="1" type="ORF">J2X78_000467</name>
</gene>
<evidence type="ECO:0000313" key="2">
    <source>
        <dbReference type="Proteomes" id="UP001246858"/>
    </source>
</evidence>
<name>A0ACC6KRD6_9SPHI</name>
<keyword evidence="1" id="KW-0540">Nuclease</keyword>
<keyword evidence="2" id="KW-1185">Reference proteome</keyword>
<sequence length="239" mass="27442">MKDFGKSKSDSEVYFIANIVKKFDVVAVQEVVSGSAGSKAVARLADQLNRMGSKWDYVISQPTSSSSMSTERYAFLWQTSKVKKRGDPWLSSDYALEIDREPFFCRFSAKDKLFTIVNYHSISKSKHPETEVKYFKFFPGLYPKDNLVFCGDFNLPQSHSVFNPLKKLGYRPILVGRKTTLRQKCIQRDCLASEFDNIFCHTGQIKILKKGFIEFFHAFDNIKSARLISDHIPIFAEIE</sequence>
<reference evidence="1" key="1">
    <citation type="submission" date="2023-07" db="EMBL/GenBank/DDBJ databases">
        <title>Sorghum-associated microbial communities from plants grown in Nebraska, USA.</title>
        <authorList>
            <person name="Schachtman D."/>
        </authorList>
    </citation>
    <scope>NUCLEOTIDE SEQUENCE</scope>
    <source>
        <strain evidence="1">2697</strain>
    </source>
</reference>
<keyword evidence="1" id="KW-0378">Hydrolase</keyword>
<dbReference type="EMBL" id="JAVDTF010000001">
    <property type="protein sequence ID" value="MDR6781915.1"/>
    <property type="molecule type" value="Genomic_DNA"/>
</dbReference>
<dbReference type="Proteomes" id="UP001246858">
    <property type="component" value="Unassembled WGS sequence"/>
</dbReference>
<comment type="caution">
    <text evidence="1">The sequence shown here is derived from an EMBL/GenBank/DDBJ whole genome shotgun (WGS) entry which is preliminary data.</text>
</comment>
<keyword evidence="1" id="KW-0255">Endonuclease</keyword>
<protein>
    <submittedName>
        <fullName evidence="1">Endonuclease/exonuclease/phosphatase family metal-dependent hydrolase</fullName>
    </submittedName>
</protein>
<evidence type="ECO:0000313" key="1">
    <source>
        <dbReference type="EMBL" id="MDR6781915.1"/>
    </source>
</evidence>
<organism evidence="1 2">
    <name type="scientific">Pedobacter africanus</name>
    <dbReference type="NCBI Taxonomy" id="151894"/>
    <lineage>
        <taxon>Bacteria</taxon>
        <taxon>Pseudomonadati</taxon>
        <taxon>Bacteroidota</taxon>
        <taxon>Sphingobacteriia</taxon>
        <taxon>Sphingobacteriales</taxon>
        <taxon>Sphingobacteriaceae</taxon>
        <taxon>Pedobacter</taxon>
    </lineage>
</organism>
<proteinExistence type="predicted"/>